<dbReference type="PROSITE" id="PS00086">
    <property type="entry name" value="CYTOCHROME_P450"/>
    <property type="match status" value="1"/>
</dbReference>
<evidence type="ECO:0000256" key="3">
    <source>
        <dbReference type="ARBA" id="ARBA00022723"/>
    </source>
</evidence>
<comment type="caution">
    <text evidence="8">The sequence shown here is derived from an EMBL/GenBank/DDBJ whole genome shotgun (WGS) entry which is preliminary data.</text>
</comment>
<dbReference type="EMBL" id="CAUYUE010000008">
    <property type="protein sequence ID" value="CAK0783590.1"/>
    <property type="molecule type" value="Genomic_DNA"/>
</dbReference>
<keyword evidence="9" id="KW-1185">Reference proteome</keyword>
<evidence type="ECO:0000256" key="7">
    <source>
        <dbReference type="SAM" id="MobiDB-lite"/>
    </source>
</evidence>
<dbReference type="Gene3D" id="1.10.630.10">
    <property type="entry name" value="Cytochrome P450"/>
    <property type="match status" value="2"/>
</dbReference>
<dbReference type="PANTHER" id="PTHR24305">
    <property type="entry name" value="CYTOCHROME P450"/>
    <property type="match status" value="1"/>
</dbReference>
<evidence type="ECO:0000256" key="1">
    <source>
        <dbReference type="ARBA" id="ARBA00001971"/>
    </source>
</evidence>
<evidence type="ECO:0000256" key="2">
    <source>
        <dbReference type="ARBA" id="ARBA00010617"/>
    </source>
</evidence>
<keyword evidence="6" id="KW-0560">Oxidoreductase</keyword>
<protein>
    <recommendedName>
        <fullName evidence="10">Cytochrome P450</fullName>
    </recommendedName>
</protein>
<evidence type="ECO:0000256" key="4">
    <source>
        <dbReference type="ARBA" id="ARBA00023004"/>
    </source>
</evidence>
<proteinExistence type="inferred from homology"/>
<dbReference type="InterPro" id="IPR017972">
    <property type="entry name" value="Cyt_P450_CS"/>
</dbReference>
<dbReference type="InterPro" id="IPR050121">
    <property type="entry name" value="Cytochrome_P450_monoxygenase"/>
</dbReference>
<dbReference type="Pfam" id="PF00067">
    <property type="entry name" value="p450"/>
    <property type="match status" value="2"/>
</dbReference>
<dbReference type="GO" id="GO:0004497">
    <property type="term" value="F:monooxygenase activity"/>
    <property type="evidence" value="ECO:0007669"/>
    <property type="project" value="UniProtKB-KW"/>
</dbReference>
<evidence type="ECO:0000313" key="8">
    <source>
        <dbReference type="EMBL" id="CAK0783590.1"/>
    </source>
</evidence>
<sequence length="463" mass="50588">MHAVVVTDPYLVSEVLSKETEIEKSIEGVYSKFNVLLHAEGKPNIFTSHTNDYWKLVRKGVAPAFSSKNIRKGFGHVVQVNHQLISILDDSSSAEINLDNATLRVTLDVIGRVGFGKDFGATRDLSSGKANLAFDMMEAGQPLPDDRIAAEIGVFFTGGFETTGHTIAWTLFMISVHPEVEARVLAELRALQLMPSAKRPQPRAMEYDDMARLTYTSNAIKEAMRMLPVLADGTNRTTTADTRLGPYTIPKGTMVWVPLMGLFNSPRNWADPDKYMPDRWEDPLAEYALPRDADAYEGEGQGRVKRFLPFSLGTRDCVGQSLARMNTTTTVAMLLARFKFQLADKMGGKEGVLKSQSVALSTLQPEGGLWAHCIPRSLKGSQTGVHQMAANGLPGMPRPSSSGQLEPLPEHPDASCTLDAPHLPSMNRQRSGALPAHLALAKGDILPAKPGSKLGRSLPSRRD</sequence>
<dbReference type="Proteomes" id="UP001314263">
    <property type="component" value="Unassembled WGS sequence"/>
</dbReference>
<keyword evidence="4 5" id="KW-0408">Iron</keyword>
<evidence type="ECO:0000313" key="9">
    <source>
        <dbReference type="Proteomes" id="UP001314263"/>
    </source>
</evidence>
<keyword evidence="5 6" id="KW-0349">Heme</keyword>
<organism evidence="8 9">
    <name type="scientific">Coccomyxa viridis</name>
    <dbReference type="NCBI Taxonomy" id="1274662"/>
    <lineage>
        <taxon>Eukaryota</taxon>
        <taxon>Viridiplantae</taxon>
        <taxon>Chlorophyta</taxon>
        <taxon>core chlorophytes</taxon>
        <taxon>Trebouxiophyceae</taxon>
        <taxon>Trebouxiophyceae incertae sedis</taxon>
        <taxon>Coccomyxaceae</taxon>
        <taxon>Coccomyxa</taxon>
    </lineage>
</organism>
<dbReference type="InterPro" id="IPR001128">
    <property type="entry name" value="Cyt_P450"/>
</dbReference>
<keyword evidence="6" id="KW-0503">Monooxygenase</keyword>
<keyword evidence="3 5" id="KW-0479">Metal-binding</keyword>
<dbReference type="SUPFAM" id="SSF48264">
    <property type="entry name" value="Cytochrome P450"/>
    <property type="match status" value="1"/>
</dbReference>
<dbReference type="GO" id="GO:0005506">
    <property type="term" value="F:iron ion binding"/>
    <property type="evidence" value="ECO:0007669"/>
    <property type="project" value="InterPro"/>
</dbReference>
<comment type="similarity">
    <text evidence="2 6">Belongs to the cytochrome P450 family.</text>
</comment>
<feature type="binding site" description="axial binding residue" evidence="5">
    <location>
        <position position="317"/>
    </location>
    <ligand>
        <name>heme</name>
        <dbReference type="ChEBI" id="CHEBI:30413"/>
    </ligand>
    <ligandPart>
        <name>Fe</name>
        <dbReference type="ChEBI" id="CHEBI:18248"/>
    </ligandPart>
</feature>
<dbReference type="CDD" id="cd00302">
    <property type="entry name" value="cytochrome_P450"/>
    <property type="match status" value="1"/>
</dbReference>
<reference evidence="8 9" key="1">
    <citation type="submission" date="2023-10" db="EMBL/GenBank/DDBJ databases">
        <authorList>
            <person name="Maclean D."/>
            <person name="Macfadyen A."/>
        </authorList>
    </citation>
    <scope>NUCLEOTIDE SEQUENCE [LARGE SCALE GENOMIC DNA]</scope>
</reference>
<dbReference type="AlphaFoldDB" id="A0AAV1IC27"/>
<dbReference type="InterPro" id="IPR002403">
    <property type="entry name" value="Cyt_P450_E_grp-IV"/>
</dbReference>
<dbReference type="InterPro" id="IPR036396">
    <property type="entry name" value="Cyt_P450_sf"/>
</dbReference>
<dbReference type="PRINTS" id="PR00385">
    <property type="entry name" value="P450"/>
</dbReference>
<comment type="cofactor">
    <cofactor evidence="1 5">
        <name>heme</name>
        <dbReference type="ChEBI" id="CHEBI:30413"/>
    </cofactor>
</comment>
<dbReference type="PANTHER" id="PTHR24305:SF166">
    <property type="entry name" value="CYTOCHROME P450 12A4, MITOCHONDRIAL-RELATED"/>
    <property type="match status" value="1"/>
</dbReference>
<evidence type="ECO:0000256" key="5">
    <source>
        <dbReference type="PIRSR" id="PIRSR602403-1"/>
    </source>
</evidence>
<evidence type="ECO:0008006" key="10">
    <source>
        <dbReference type="Google" id="ProtNLM"/>
    </source>
</evidence>
<feature type="region of interest" description="Disordered" evidence="7">
    <location>
        <begin position="383"/>
        <end position="429"/>
    </location>
</feature>
<feature type="region of interest" description="Disordered" evidence="7">
    <location>
        <begin position="441"/>
        <end position="463"/>
    </location>
</feature>
<gene>
    <name evidence="8" type="ORF">CVIRNUC_006789</name>
</gene>
<dbReference type="GO" id="GO:0020037">
    <property type="term" value="F:heme binding"/>
    <property type="evidence" value="ECO:0007669"/>
    <property type="project" value="InterPro"/>
</dbReference>
<accession>A0AAV1IC27</accession>
<dbReference type="GO" id="GO:0016705">
    <property type="term" value="F:oxidoreductase activity, acting on paired donors, with incorporation or reduction of molecular oxygen"/>
    <property type="evidence" value="ECO:0007669"/>
    <property type="project" value="InterPro"/>
</dbReference>
<dbReference type="PRINTS" id="PR00465">
    <property type="entry name" value="EP450IV"/>
</dbReference>
<name>A0AAV1IC27_9CHLO</name>
<evidence type="ECO:0000256" key="6">
    <source>
        <dbReference type="RuleBase" id="RU000461"/>
    </source>
</evidence>